<dbReference type="InterPro" id="IPR027417">
    <property type="entry name" value="P-loop_NTPase"/>
</dbReference>
<dbReference type="GO" id="GO:0022857">
    <property type="term" value="F:transmembrane transporter activity"/>
    <property type="evidence" value="ECO:0007669"/>
    <property type="project" value="TreeGrafter"/>
</dbReference>
<dbReference type="AlphaFoldDB" id="A0A938Y3Y4"/>
<dbReference type="SUPFAM" id="SSF52540">
    <property type="entry name" value="P-loop containing nucleoside triphosphate hydrolases"/>
    <property type="match status" value="2"/>
</dbReference>
<evidence type="ECO:0000313" key="2">
    <source>
        <dbReference type="EMBL" id="MBM9461777.1"/>
    </source>
</evidence>
<dbReference type="PANTHER" id="PTHR24220:SF684">
    <property type="entry name" value="FE(3+) IONS IMPORT ATP-BINDING PROTEIN FBPC"/>
    <property type="match status" value="1"/>
</dbReference>
<dbReference type="PANTHER" id="PTHR24220">
    <property type="entry name" value="IMPORT ATP-BINDING PROTEIN"/>
    <property type="match status" value="1"/>
</dbReference>
<gene>
    <name evidence="2" type="ORF">JK386_17940</name>
</gene>
<evidence type="ECO:0000256" key="1">
    <source>
        <dbReference type="SAM" id="MobiDB-lite"/>
    </source>
</evidence>
<dbReference type="InterPro" id="IPR015854">
    <property type="entry name" value="ABC_transpr_LolD-like"/>
</dbReference>
<dbReference type="CDD" id="cd00267">
    <property type="entry name" value="ABC_ATPase"/>
    <property type="match status" value="1"/>
</dbReference>
<dbReference type="GO" id="GO:0005886">
    <property type="term" value="C:plasma membrane"/>
    <property type="evidence" value="ECO:0007669"/>
    <property type="project" value="TreeGrafter"/>
</dbReference>
<feature type="region of interest" description="Disordered" evidence="1">
    <location>
        <begin position="248"/>
        <end position="268"/>
    </location>
</feature>
<comment type="caution">
    <text evidence="2">The sequence shown here is derived from an EMBL/GenBank/DDBJ whole genome shotgun (WGS) entry which is preliminary data.</text>
</comment>
<sequence>MTFEIEGLAVWLPGRGVAVGPVSFSVDGVTVLTGRSGAGASVVADVLGDALPRAALVRGTWSQHVTIHHVGGVRLDPTLDVTVAQALGSNGALAARLWREVTGQEDLRVRARTLDPATAAVLPALHGVIRSRATRAEGTPTLLVLDQPLTHLTPSLRRALAETVRACADSGVDVCWIEHDLAVAVPHADTVVEFLEGQGPAVQAGATWTPRTLPLPPEAALARALGAPRAAWWDLAGLGAHPEVRSAVPTRGAAPARDATATSVSPGRSGLPWPVEVVAGETLGIVPADGDRSTALAVAARLAATTDGEARPRPRLSWPDHVALGRLVTAWCRAHGGDPAAVLAEAGRLAVVDPARTLRQHSTGECRAVAWALGTASGRTEVLDQPEAGLDAHGRRVLASALAERDASTAVLLVSHDAELLVRACHRLLVLPPAGSGPDGAAVLGPPALVADRLPQPPALRRAGSRALRVADVLRESR</sequence>
<name>A0A938Y3Y4_9ACTN</name>
<keyword evidence="3" id="KW-1185">Reference proteome</keyword>
<accession>A0A938Y3Y4</accession>
<proteinExistence type="predicted"/>
<dbReference type="Proteomes" id="UP000663791">
    <property type="component" value="Unassembled WGS sequence"/>
</dbReference>
<protein>
    <recommendedName>
        <fullName evidence="4">ATP-binding cassette domain-containing protein</fullName>
    </recommendedName>
</protein>
<dbReference type="EMBL" id="JAERTX010000027">
    <property type="protein sequence ID" value="MBM9461777.1"/>
    <property type="molecule type" value="Genomic_DNA"/>
</dbReference>
<reference evidence="2" key="1">
    <citation type="submission" date="2021-01" db="EMBL/GenBank/DDBJ databases">
        <title>Novel species in genus Nocardioides.</title>
        <authorList>
            <person name="Zhang G."/>
        </authorList>
    </citation>
    <scope>NUCLEOTIDE SEQUENCE</scope>
    <source>
        <strain evidence="2">Zg-536</strain>
    </source>
</reference>
<dbReference type="RefSeq" id="WP_205293098.1">
    <property type="nucleotide sequence ID" value="NZ_CP074406.1"/>
</dbReference>
<evidence type="ECO:0000313" key="3">
    <source>
        <dbReference type="Proteomes" id="UP000663791"/>
    </source>
</evidence>
<evidence type="ECO:0008006" key="4">
    <source>
        <dbReference type="Google" id="ProtNLM"/>
    </source>
</evidence>
<organism evidence="2 3">
    <name type="scientific">Nocardioides faecalis</name>
    <dbReference type="NCBI Taxonomy" id="2803858"/>
    <lineage>
        <taxon>Bacteria</taxon>
        <taxon>Bacillati</taxon>
        <taxon>Actinomycetota</taxon>
        <taxon>Actinomycetes</taxon>
        <taxon>Propionibacteriales</taxon>
        <taxon>Nocardioidaceae</taxon>
        <taxon>Nocardioides</taxon>
    </lineage>
</organism>
<dbReference type="Gene3D" id="3.40.50.300">
    <property type="entry name" value="P-loop containing nucleotide triphosphate hydrolases"/>
    <property type="match status" value="2"/>
</dbReference>